<comment type="caution">
    <text evidence="1">The sequence shown here is derived from an EMBL/GenBank/DDBJ whole genome shotgun (WGS) entry which is preliminary data.</text>
</comment>
<keyword evidence="2" id="KW-1185">Reference proteome</keyword>
<name>A0A3B0BVI3_9ACTN</name>
<sequence>MTGALTEAWDEARVVELARRLRTAETGGWSGTALRALVEGLGWQWEDGAAGPRLVTGPESEASSRWTPRLRPTDRFEKDYVHGGEEYVGLYVPVALPEDGARGKAEAFRAVAETLTREFGPAPVMGVYGDPGPFYDSAPLWGSPFLRWRGQENTLELHAGEHGPELLLQPTDPVENWFWRQGHGEHYAVGGFFGTRRDPANAGLGFPGRWRTDDWDVFAHALGDFLHTLPAETHALGIELDLGFHALVPGTYGPIVFHLVCGERLEIVYDPARTGEGVADPSSFGWIPHTTRPAALDHWLEAPYHSGDFGIGEVDGRRLARMMVDTLRDLGVESPTDLSLSDHAQQVGNYHVDYYGLTLQENP</sequence>
<gene>
    <name evidence="1" type="ORF">D7231_01250</name>
</gene>
<dbReference type="AlphaFoldDB" id="A0A3B0BVI3"/>
<dbReference type="OrthoDB" id="3416028at2"/>
<protein>
    <submittedName>
        <fullName evidence="1">Uncharacterized protein</fullName>
    </submittedName>
</protein>
<dbReference type="Proteomes" id="UP000270343">
    <property type="component" value="Unassembled WGS sequence"/>
</dbReference>
<dbReference type="RefSeq" id="WP_120753007.1">
    <property type="nucleotide sequence ID" value="NZ_JBFADQ010000032.1"/>
</dbReference>
<accession>A0A3B0BVI3</accession>
<proteinExistence type="predicted"/>
<reference evidence="1 2" key="1">
    <citation type="journal article" date="2015" name="Antonie Van Leeuwenhoek">
        <title>Streptomyces klenkii sp. nov., isolated from deep marine sediment.</title>
        <authorList>
            <person name="Veyisoglu A."/>
            <person name="Sahin N."/>
        </authorList>
    </citation>
    <scope>NUCLEOTIDE SEQUENCE [LARGE SCALE GENOMIC DNA]</scope>
    <source>
        <strain evidence="1 2">KCTC 29202</strain>
    </source>
</reference>
<dbReference type="EMBL" id="RBAM01000001">
    <property type="protein sequence ID" value="RKN77393.1"/>
    <property type="molecule type" value="Genomic_DNA"/>
</dbReference>
<organism evidence="1 2">
    <name type="scientific">Streptomyces klenkii</name>
    <dbReference type="NCBI Taxonomy" id="1420899"/>
    <lineage>
        <taxon>Bacteria</taxon>
        <taxon>Bacillati</taxon>
        <taxon>Actinomycetota</taxon>
        <taxon>Actinomycetes</taxon>
        <taxon>Kitasatosporales</taxon>
        <taxon>Streptomycetaceae</taxon>
        <taxon>Streptomyces</taxon>
    </lineage>
</organism>
<evidence type="ECO:0000313" key="1">
    <source>
        <dbReference type="EMBL" id="RKN77393.1"/>
    </source>
</evidence>
<evidence type="ECO:0000313" key="2">
    <source>
        <dbReference type="Proteomes" id="UP000270343"/>
    </source>
</evidence>